<feature type="transmembrane region" description="Helical" evidence="6">
    <location>
        <begin position="21"/>
        <end position="42"/>
    </location>
</feature>
<evidence type="ECO:0000256" key="1">
    <source>
        <dbReference type="ARBA" id="ARBA00004141"/>
    </source>
</evidence>
<organism evidence="9 10">
    <name type="scientific">Cylindrotheca closterium</name>
    <dbReference type="NCBI Taxonomy" id="2856"/>
    <lineage>
        <taxon>Eukaryota</taxon>
        <taxon>Sar</taxon>
        <taxon>Stramenopiles</taxon>
        <taxon>Ochrophyta</taxon>
        <taxon>Bacillariophyta</taxon>
        <taxon>Bacillariophyceae</taxon>
        <taxon>Bacillariophycidae</taxon>
        <taxon>Bacillariales</taxon>
        <taxon>Bacillariaceae</taxon>
        <taxon>Cylindrotheca</taxon>
    </lineage>
</organism>
<feature type="domain" description="Endoplasmic reticulum vesicle transporter N-terminal" evidence="8">
    <location>
        <begin position="3"/>
        <end position="101"/>
    </location>
</feature>
<name>A0AAD2CBK3_9STRA</name>
<dbReference type="EMBL" id="CAKOGP040000001">
    <property type="protein sequence ID" value="CAJ1891147.1"/>
    <property type="molecule type" value="Genomic_DNA"/>
</dbReference>
<dbReference type="InterPro" id="IPR045888">
    <property type="entry name" value="Erv"/>
</dbReference>
<evidence type="ECO:0000313" key="10">
    <source>
        <dbReference type="Proteomes" id="UP001295423"/>
    </source>
</evidence>
<evidence type="ECO:0000256" key="4">
    <source>
        <dbReference type="ARBA" id="ARBA00022989"/>
    </source>
</evidence>
<reference evidence="9" key="1">
    <citation type="submission" date="2023-08" db="EMBL/GenBank/DDBJ databases">
        <authorList>
            <person name="Audoor S."/>
            <person name="Bilcke G."/>
        </authorList>
    </citation>
    <scope>NUCLEOTIDE SEQUENCE</scope>
</reference>
<dbReference type="AlphaFoldDB" id="A0AAD2CBK3"/>
<comment type="subcellular location">
    <subcellularLocation>
        <location evidence="1">Membrane</location>
        <topology evidence="1">Multi-pass membrane protein</topology>
    </subcellularLocation>
</comment>
<evidence type="ECO:0000313" key="9">
    <source>
        <dbReference type="EMBL" id="CAJ1891147.1"/>
    </source>
</evidence>
<gene>
    <name evidence="9" type="ORF">CYCCA115_LOCUS63</name>
</gene>
<dbReference type="GO" id="GO:0016020">
    <property type="term" value="C:membrane"/>
    <property type="evidence" value="ECO:0007669"/>
    <property type="project" value="UniProtKB-SubCell"/>
</dbReference>
<keyword evidence="3 6" id="KW-0812">Transmembrane</keyword>
<sequence>MIRNADFFVKPRHDLRTKSATGGLITLIAGSVAGLLFLAQMYTQIMGTTQHSLYLSESKPIPMLGTFDPFTTRLYDIKSKMTMKLHITFPHMECNNMEIRINGAPLKDSDFDFKSQKGRRRMAKVRPNAADLKEAGFDPHKHKTGCTIKATLRVPTVAGHVSITMSQLAWSRTVQQLMMEAQMGILTSPGGGNEATQNSHNMSHYIHSVQFGKRFPLAKDDPLQHRAHVIQNKMGGIALENIQVKLVPTYYSGWMSSKLTYQQSVVSHTVQPEHMVSQGVALSPGLAMSYDLTPLAVRHEIGRDNVFAFLSSLMSIVGGAFVTVGLFTGLLVHSAAAVAKKVD</sequence>
<dbReference type="InterPro" id="IPR012936">
    <property type="entry name" value="Erv_C"/>
</dbReference>
<dbReference type="GO" id="GO:0005783">
    <property type="term" value="C:endoplasmic reticulum"/>
    <property type="evidence" value="ECO:0007669"/>
    <property type="project" value="TreeGrafter"/>
</dbReference>
<evidence type="ECO:0000256" key="2">
    <source>
        <dbReference type="ARBA" id="ARBA00005648"/>
    </source>
</evidence>
<evidence type="ECO:0000256" key="5">
    <source>
        <dbReference type="ARBA" id="ARBA00023136"/>
    </source>
</evidence>
<evidence type="ECO:0000259" key="8">
    <source>
        <dbReference type="Pfam" id="PF13850"/>
    </source>
</evidence>
<keyword evidence="4 6" id="KW-1133">Transmembrane helix</keyword>
<evidence type="ECO:0000256" key="6">
    <source>
        <dbReference type="SAM" id="Phobius"/>
    </source>
</evidence>
<dbReference type="Proteomes" id="UP001295423">
    <property type="component" value="Unassembled WGS sequence"/>
</dbReference>
<proteinExistence type="inferred from homology"/>
<feature type="transmembrane region" description="Helical" evidence="6">
    <location>
        <begin position="306"/>
        <end position="332"/>
    </location>
</feature>
<dbReference type="InterPro" id="IPR039542">
    <property type="entry name" value="Erv_N"/>
</dbReference>
<dbReference type="PANTHER" id="PTHR10984:SF25">
    <property type="entry name" value="ENDOPLASMIC RETICULUM-GOLGI INTERMEDIATE COMPARTMENT PROTEIN 3"/>
    <property type="match status" value="1"/>
</dbReference>
<comment type="caution">
    <text evidence="9">The sequence shown here is derived from an EMBL/GenBank/DDBJ whole genome shotgun (WGS) entry which is preliminary data.</text>
</comment>
<feature type="domain" description="Endoplasmic reticulum vesicle transporter C-terminal" evidence="7">
    <location>
        <begin position="141"/>
        <end position="326"/>
    </location>
</feature>
<keyword evidence="5 6" id="KW-0472">Membrane</keyword>
<comment type="similarity">
    <text evidence="2">Belongs to the ERGIC family.</text>
</comment>
<keyword evidence="10" id="KW-1185">Reference proteome</keyword>
<accession>A0AAD2CBK3</accession>
<dbReference type="GO" id="GO:0030134">
    <property type="term" value="C:COPII-coated ER to Golgi transport vesicle"/>
    <property type="evidence" value="ECO:0007669"/>
    <property type="project" value="TreeGrafter"/>
</dbReference>
<evidence type="ECO:0000256" key="3">
    <source>
        <dbReference type="ARBA" id="ARBA00022692"/>
    </source>
</evidence>
<dbReference type="Pfam" id="PF07970">
    <property type="entry name" value="COPIIcoated_ERV"/>
    <property type="match status" value="1"/>
</dbReference>
<dbReference type="PANTHER" id="PTHR10984">
    <property type="entry name" value="ENDOPLASMIC RETICULUM-GOLGI INTERMEDIATE COMPARTMENT PROTEIN"/>
    <property type="match status" value="1"/>
</dbReference>
<protein>
    <submittedName>
        <fullName evidence="9">Uncharacterized protein</fullName>
    </submittedName>
</protein>
<evidence type="ECO:0000259" key="7">
    <source>
        <dbReference type="Pfam" id="PF07970"/>
    </source>
</evidence>
<dbReference type="Pfam" id="PF13850">
    <property type="entry name" value="ERGIC_N"/>
    <property type="match status" value="1"/>
</dbReference>